<dbReference type="Proteomes" id="UP001152797">
    <property type="component" value="Unassembled WGS sequence"/>
</dbReference>
<dbReference type="EMBL" id="CAMXCT010006692">
    <property type="protein sequence ID" value="CAI4018408.1"/>
    <property type="molecule type" value="Genomic_DNA"/>
</dbReference>
<dbReference type="SMART" id="SM00513">
    <property type="entry name" value="SAP"/>
    <property type="match status" value="2"/>
</dbReference>
<evidence type="ECO:0000313" key="4">
    <source>
        <dbReference type="EMBL" id="CAL4805720.1"/>
    </source>
</evidence>
<reference evidence="3" key="1">
    <citation type="submission" date="2022-10" db="EMBL/GenBank/DDBJ databases">
        <authorList>
            <person name="Chen Y."/>
            <person name="Dougan E. K."/>
            <person name="Chan C."/>
            <person name="Rhodes N."/>
            <person name="Thang M."/>
        </authorList>
    </citation>
    <scope>NUCLEOTIDE SEQUENCE</scope>
</reference>
<keyword evidence="5" id="KW-1185">Reference proteome</keyword>
<evidence type="ECO:0000313" key="3">
    <source>
        <dbReference type="EMBL" id="CAI4018408.1"/>
    </source>
</evidence>
<protein>
    <submittedName>
        <fullName evidence="4">Transketolase</fullName>
    </submittedName>
</protein>
<feature type="compositionally biased region" description="Basic and acidic residues" evidence="1">
    <location>
        <begin position="2240"/>
        <end position="2259"/>
    </location>
</feature>
<evidence type="ECO:0000259" key="2">
    <source>
        <dbReference type="PROSITE" id="PS50800"/>
    </source>
</evidence>
<dbReference type="InterPro" id="IPR027417">
    <property type="entry name" value="P-loop_NTPase"/>
</dbReference>
<proteinExistence type="predicted"/>
<evidence type="ECO:0000313" key="5">
    <source>
        <dbReference type="Proteomes" id="UP001152797"/>
    </source>
</evidence>
<feature type="domain" description="SAP" evidence="2">
    <location>
        <begin position="85"/>
        <end position="119"/>
    </location>
</feature>
<dbReference type="OrthoDB" id="431112at2759"/>
<sequence>MSEKLRELQQGLTEGGVDLFRRQVRKLGINALKALASELELSVEGSRLKEEFASRVCAKIEVQESVTRLRCVVQSGGTKGLWTQLKALKVEDLRVIAQEIGLPSSGVRDAVMKRLFDDISAQEAGTTGRPLPSSSSRRPELPEERGDAGGNISAQVEELRMDASSKGRTWLQEKIASMTQGVLQKVAAAVVVSTRRQDGSKVALAELRNALVEHFAPQERGDAGGNISAQVAELRMDASSKGRMWLQEKMASMTRDDLRKVAAAVVVSTRRQDGSKVALAELRNALVEHFASQERGDVGGSISAQVAELRMDASSKGRMWLQEKMASMTRDDLRKVAAASDVSTRRQDGSKVALAELRNALVEHFAPQERGDVGGSISAQVAELRMDASSKGRMWLQEKMASMTRDDLRKVAAASDVSTRRQDGSKVALAELRNALVEHFASQERGDVGGGISAQVAELRMDASSKGRTWLQEKMTSMTQDDLQKVAAASDVSTGRQDGSKVPLAELRNALVEHVAPQERGDVGGGISAQVEELRMDASSKGRTWLQEKMTSMTQDDLQKVAAASDVSTRRQDGSKVPLAELRNALVEHFAPQDDDVHALKARLEQLRMDGRREGVKWLRKVVGEMEEHALRSLSAAAGLGLVDGSGKSLPGAKVRASLVKYLAPEERKDDRNDIGARLWCWVSQCCESDAALGTELLMQTVASKEHRTRLLSILSGKSLSTVEGLHLSDEHLCSRVVDATLPVLAAIEDARSRMPVAPPKDLLDVPGIFTCLGTENLSRHQSIALLTCLLSCRDIVSMQKLGAWSRLVDFPREHDVYDVAARLWDVHMLRSDCEWQPGSGYEDRADVVAVLDILWGRTALVVEEDGELQQRRGKLDEADAMVLRCLMRRYGWERSSPALEGLRSHHNPTVVRHLRESRNGVSPVVLQLHDDIVEWQRDSNCMRLPSMEEQRTLSQRIQNYLEKDKKVRVDSMRQAFPSDVVSVQALQLDCLELSDDMEGGVKWRSEIERSLMYSIPGWHEGYAPQPSFVPLTDLLCFEEESSSPSLLEDVFLVMENVNMPFAIKLQRVAAMLDCTPTISGIGEALARRLLYYSSDDVEEPLDRYVCRLCHFSADNQKAFHEHLVEKHRGAGDESRVLIEYRKKVIGLLEHMGPDVPSFSTQRRIIENADERLRQPQPGGREESACVVCARRFWKDELKLLFLFEDPTGREERSATVIDAIPGNQQERLCRLLGVERYKRRWPHIDEDELRRSAVEHPYLAGQFLLLHKRRMPADVKEASLVCKECKGPLTASTITLPRLSLANDLWMGAQPPALRNLASATKRLLPMTRACMQVVVLQPAHLQREERQHGFIGNTIFLPQARPSAVLSILPPKEVDMQDTLLFVLVGGQKSQVRGSTLLKAPRDEYTAAVECLRRTSPFYAAVEVRPDGEDVLDGCVLETAEDSALAQELLQKGPADAQGQESEVEGEDAQKEATGEEAVDRDDASGHLVSCIVGLNDAADEKNKWVRVLKDVEEVCVRQRGQRQSSAAAVMRNRANNELGAAEASETQLLGREGVQEHQTLHKIRRIQKVARGTAESDRQAEAAMFQVKPSKLVVPTQDTLLPVMYDVHRRLHLMRVTKAHVMRRGFGKHCRVISEVSTEQLLQAMALHGDNSDLRELLRDPQIDVSLKRALGGVLQATSSIIGMEGHRSQIRLRGHAAGWHYGSAHLFVTPNLADIRSPLLLQLHLQSTVGTVDECEVALDWDVDVPSMPTAAAMRRIVAMDPVSQARCFALMMDIFFEEILGILPPLKRESYRAGMHATFEDGVASSLQGGVFGDVASLSGPLETQGRGSLHPHILVVLLGHDLGNRLRSIMHRIRHGELVVELRRWSQRVLEAVQRFKYDSQLVLAEQLGTSQPPLPFNERQRAECGRQYETCALMPTEPDGHELAAGSRLTLTGCYASLRPSYQRRQQHAIGDGEIWKRKFCEDYRRLVIQNHFHKCTKSCFKKKAVKGKRGCRFGCFHIELIQDDEGKQKNLCRKGWPRVEKACFSRLQYETQGLAKLEEFKNENPHVFQAQRDHPFEGMSNPVAQVVMRCNVDVKYLGRAFAEDDLTKFSGGGMCSDSNTPLSAAVSSSMEVHSPGAMRPDASQPVAGVLQPELSEQEPCNMDVTQQDDALDDTVHGDEKRRKMSKSKSTLLDVQKTNNMRMALERVLIDMSRDMQDVGFYTGEYAAKKFEISRSMLPELYAGVQRLEEEEKQRQEAALEDGSREAADAKKNPGMSSQQSRALSILRRLAFGMNRCVAKSNGEMAYQLLYEQEQYVTYRGYNMFFRYVPFAIMRCREEAIAGAIADAPHLSAAPVDFVTDTDDAPVALDEIAEVMEDEGEAPRVKQVVVQFNQKDDYLHRGSSVLLRCMSLVMYSRFVRRVPRAKAGKVDGVKFFAFDEHYPHHASSVQEVRATDDNVVVPSDLHLPQDAEVQKYAAHMLGLCFPFPTCSGDCSDSYKCFSCHSIEKNEKECMIFGRFAPQWRHWKACMVLRREAAQERMLAGLSMPVIRDVITVRRYVPRMESSGATVPLEFLKFVLDKKLRPRDCRMHDVVRIVERIAWCLGVALNYHYTQLSPLEFLCIVQTTWLERFEQHHAARRISSSRRRAERFALMTKVEDDDLEDDAAPPDIEGDEVEDDLRQQDELERMERAQYTLDKDALQEALFREQDWMRVLGNPRATVLKDTLRHLRDFVNALGGVPDARTGMGIRSSGSSGVERTWTSADAERGMTLQKQYLEFCAGGMAEEEDDMPVDTFEPLEEALEPFLVALNNRCIGPGDYAAELAINYTLNRQQILAVAPIAWVMEQMWLNRSNLDSMMADGAATESCNCLWLGAGGSGKTYAYAKVLRPMFRRYFGDAGYIVGAPTHAAVRLLGPEAKTLHKWANVSPNSGLNRRSLRSAKSKGDPIEKKIIEVMAVLLDELSMNPPDVYHAAGFRFSLLRQERMMLDMGCYLDQWFGKVPIGVQLGDFLQLRPTAHHSLSNWHAAQRATDSMAAAASEDEDLGEDEAAQQTSNAAELGRMLFKNSLQRVVHFTGSGRFSTCSSGQQLVEILLAMREGKKMSDALWAALEARSYSTAQLQADELRGRLLDAHWGGLAWEQVARLQHVRVGLEAKERKKTLYLVQAIDRATGPNDLTREQSISALQIVNMTKTHYLMGICPLYEGMAARISCILDVPLLSRELPVIVRSVKLHPKEPAIEDDCGCVVLKYQPVAVLVEIDDPNYKNIQLPGDLAPRGHMLLRAVASDKAWNLQVGPKQHVPVIRKQIPLAPRCVLTHYGLQGITAKNGLVAFLSKPSWMKDPDYALAIYVMLSRPRKLDDLWIIDLPPRHMFEQFLHEHNPALVQRMKEFEQQAKVDEINALAYLSKLQWQHREQIRQMLAQDDLREMTC</sequence>
<accession>A0A9P1GP33</accession>
<feature type="region of interest" description="Disordered" evidence="1">
    <location>
        <begin position="1455"/>
        <end position="1484"/>
    </location>
</feature>
<feature type="region of interest" description="Disordered" evidence="1">
    <location>
        <begin position="2240"/>
        <end position="2268"/>
    </location>
</feature>
<dbReference type="PROSITE" id="PS50800">
    <property type="entry name" value="SAP"/>
    <property type="match status" value="1"/>
</dbReference>
<name>A0A9P1GP33_9DINO</name>
<feature type="compositionally biased region" description="Basic and acidic residues" evidence="1">
    <location>
        <begin position="137"/>
        <end position="147"/>
    </location>
</feature>
<evidence type="ECO:0000256" key="1">
    <source>
        <dbReference type="SAM" id="MobiDB-lite"/>
    </source>
</evidence>
<dbReference type="InterPro" id="IPR003034">
    <property type="entry name" value="SAP_dom"/>
</dbReference>
<organism evidence="3">
    <name type="scientific">Cladocopium goreaui</name>
    <dbReference type="NCBI Taxonomy" id="2562237"/>
    <lineage>
        <taxon>Eukaryota</taxon>
        <taxon>Sar</taxon>
        <taxon>Alveolata</taxon>
        <taxon>Dinophyceae</taxon>
        <taxon>Suessiales</taxon>
        <taxon>Symbiodiniaceae</taxon>
        <taxon>Cladocopium</taxon>
    </lineage>
</organism>
<feature type="region of interest" description="Disordered" evidence="1">
    <location>
        <begin position="122"/>
        <end position="152"/>
    </location>
</feature>
<gene>
    <name evidence="3" type="ORF">C1SCF055_LOCUS42977</name>
</gene>
<dbReference type="EMBL" id="CAMXCT030006692">
    <property type="protein sequence ID" value="CAL4805720.1"/>
    <property type="molecule type" value="Genomic_DNA"/>
</dbReference>
<dbReference type="EMBL" id="CAMXCT020006692">
    <property type="protein sequence ID" value="CAL1171783.1"/>
    <property type="molecule type" value="Genomic_DNA"/>
</dbReference>
<comment type="caution">
    <text evidence="3">The sequence shown here is derived from an EMBL/GenBank/DDBJ whole genome shotgun (WGS) entry which is preliminary data.</text>
</comment>
<dbReference type="Gene3D" id="3.40.50.300">
    <property type="entry name" value="P-loop containing nucleotide triphosphate hydrolases"/>
    <property type="match status" value="1"/>
</dbReference>
<dbReference type="Pfam" id="PF14214">
    <property type="entry name" value="Helitron_like_N"/>
    <property type="match status" value="1"/>
</dbReference>
<feature type="region of interest" description="Disordered" evidence="1">
    <location>
        <begin position="2154"/>
        <end position="2178"/>
    </location>
</feature>
<dbReference type="InterPro" id="IPR046700">
    <property type="entry name" value="DUF6570"/>
</dbReference>
<dbReference type="Pfam" id="PF20209">
    <property type="entry name" value="DUF6570"/>
    <property type="match status" value="1"/>
</dbReference>
<reference evidence="4 5" key="2">
    <citation type="submission" date="2024-05" db="EMBL/GenBank/DDBJ databases">
        <authorList>
            <person name="Chen Y."/>
            <person name="Shah S."/>
            <person name="Dougan E. K."/>
            <person name="Thang M."/>
            <person name="Chan C."/>
        </authorList>
    </citation>
    <scope>NUCLEOTIDE SEQUENCE [LARGE SCALE GENOMIC DNA]</scope>
</reference>
<dbReference type="InterPro" id="IPR025476">
    <property type="entry name" value="Helitron_helicase-like"/>
</dbReference>